<reference evidence="1" key="1">
    <citation type="submission" date="2021-03" db="EMBL/GenBank/DDBJ databases">
        <title>Comparative genomics and phylogenomic investigation of the class Geoglossomycetes provide insights into ecological specialization and systematics.</title>
        <authorList>
            <person name="Melie T."/>
            <person name="Pirro S."/>
            <person name="Miller A.N."/>
            <person name="Quandt A."/>
        </authorList>
    </citation>
    <scope>NUCLEOTIDE SEQUENCE</scope>
    <source>
        <strain evidence="1">CAQ_001_2017</strain>
    </source>
</reference>
<comment type="caution">
    <text evidence="1">The sequence shown here is derived from an EMBL/GenBank/DDBJ whole genome shotgun (WGS) entry which is preliminary data.</text>
</comment>
<keyword evidence="2" id="KW-1185">Reference proteome</keyword>
<evidence type="ECO:0000313" key="2">
    <source>
        <dbReference type="Proteomes" id="UP000750711"/>
    </source>
</evidence>
<name>A0A9P8RP80_9PEZI</name>
<evidence type="ECO:0000313" key="1">
    <source>
        <dbReference type="EMBL" id="KAH0559009.1"/>
    </source>
</evidence>
<gene>
    <name evidence="1" type="ORF">GP486_004379</name>
</gene>
<organism evidence="1 2">
    <name type="scientific">Trichoglossum hirsutum</name>
    <dbReference type="NCBI Taxonomy" id="265104"/>
    <lineage>
        <taxon>Eukaryota</taxon>
        <taxon>Fungi</taxon>
        <taxon>Dikarya</taxon>
        <taxon>Ascomycota</taxon>
        <taxon>Pezizomycotina</taxon>
        <taxon>Geoglossomycetes</taxon>
        <taxon>Geoglossales</taxon>
        <taxon>Geoglossaceae</taxon>
        <taxon>Trichoglossum</taxon>
    </lineage>
</organism>
<dbReference type="EMBL" id="JAGHQM010000682">
    <property type="protein sequence ID" value="KAH0559009.1"/>
    <property type="molecule type" value="Genomic_DNA"/>
</dbReference>
<proteinExistence type="predicted"/>
<accession>A0A9P8RP80</accession>
<dbReference type="AlphaFoldDB" id="A0A9P8RP80"/>
<sequence>MAEPVDPQFLPSVSQSVGDEIVEVDPDVRTITTLLTEMNCMYERKHLARLIK</sequence>
<protein>
    <submittedName>
        <fullName evidence="1">Uncharacterized protein</fullName>
    </submittedName>
</protein>
<dbReference type="Proteomes" id="UP000750711">
    <property type="component" value="Unassembled WGS sequence"/>
</dbReference>